<keyword evidence="15 22" id="KW-1133">Transmembrane helix</keyword>
<keyword evidence="16 22" id="KW-0472">Membrane</keyword>
<dbReference type="InterPro" id="IPR000719">
    <property type="entry name" value="Prot_kinase_dom"/>
</dbReference>
<keyword evidence="14 21" id="KW-0067">ATP-binding</keyword>
<dbReference type="InterPro" id="IPR011009">
    <property type="entry name" value="Kinase-like_dom_sf"/>
</dbReference>
<dbReference type="PANTHER" id="PTHR27008:SF497">
    <property type="entry name" value="OS11G0695000 PROTEIN"/>
    <property type="match status" value="1"/>
</dbReference>
<keyword evidence="8" id="KW-0808">Transferase</keyword>
<organism evidence="25 26">
    <name type="scientific">Quercus lobata</name>
    <name type="common">Valley oak</name>
    <dbReference type="NCBI Taxonomy" id="97700"/>
    <lineage>
        <taxon>Eukaryota</taxon>
        <taxon>Viridiplantae</taxon>
        <taxon>Streptophyta</taxon>
        <taxon>Embryophyta</taxon>
        <taxon>Tracheophyta</taxon>
        <taxon>Spermatophyta</taxon>
        <taxon>Magnoliopsida</taxon>
        <taxon>eudicotyledons</taxon>
        <taxon>Gunneridae</taxon>
        <taxon>Pentapetalae</taxon>
        <taxon>rosids</taxon>
        <taxon>fabids</taxon>
        <taxon>Fagales</taxon>
        <taxon>Fagaceae</taxon>
        <taxon>Quercus</taxon>
    </lineage>
</organism>
<dbReference type="InterPro" id="IPR013210">
    <property type="entry name" value="LRR_N_plant-typ"/>
</dbReference>
<evidence type="ECO:0000256" key="4">
    <source>
        <dbReference type="ARBA" id="ARBA00022475"/>
    </source>
</evidence>
<dbReference type="EnsemblPlants" id="QL11p015243:mrna">
    <property type="protein sequence ID" value="QL11p015243:mrna"/>
    <property type="gene ID" value="QL11p015243"/>
</dbReference>
<dbReference type="SUPFAM" id="SSF52047">
    <property type="entry name" value="RNI-like"/>
    <property type="match status" value="1"/>
</dbReference>
<accession>A0A7N2RD63</accession>
<evidence type="ECO:0000256" key="11">
    <source>
        <dbReference type="ARBA" id="ARBA00022737"/>
    </source>
</evidence>
<keyword evidence="9 22" id="KW-0812">Transmembrane</keyword>
<evidence type="ECO:0000256" key="17">
    <source>
        <dbReference type="ARBA" id="ARBA00023170"/>
    </source>
</evidence>
<keyword evidence="5" id="KW-0723">Serine/threonine-protein kinase</keyword>
<evidence type="ECO:0000259" key="24">
    <source>
        <dbReference type="PROSITE" id="PS50011"/>
    </source>
</evidence>
<dbReference type="InterPro" id="IPR017441">
    <property type="entry name" value="Protein_kinase_ATP_BS"/>
</dbReference>
<dbReference type="FunFam" id="3.30.200.20:FF:000661">
    <property type="entry name" value="Serine-threonine protein kinase plant-type"/>
    <property type="match status" value="1"/>
</dbReference>
<dbReference type="InParanoid" id="A0A7N2RD63"/>
<feature type="signal peptide" evidence="23">
    <location>
        <begin position="1"/>
        <end position="25"/>
    </location>
</feature>
<sequence length="1011" mass="111239">MEIAAFFFFFVLLLVHCLMASSAVAVRTNITTDQSALLALKDHITEDPHKILASNWSTSTSVCNWIGIICGAKHHRVTTLNLAHMGLSGTIAPQVGNLTFLSHLSFRNNNFHGSLPNELAALRRLENVSFGLNVFSGVLPSWLGFLPKLQELYAYTNSFEGSIPESLGNISSLKVLHLSENNLSGVIPKSLGNCTSLEIIHLDDNKFTGEVPLEIAALQNLTEVTLANNSLTNHIPDAIFNSSKIELISLYMNQLSGYLPLSVGNWLPNLKVLYLWGNELEGTIPSSISNASMLTELEFGANNFFGSIPNTLGNLRHLERLNLVSNYLTRDSSTLELSFISSLANCKNLTTIVLGDNPLNGTLPISLGNFSNSLVEFVMFNCNLKGSIPTGIANLSNLMALHLEENELVGSIPTTVGGMRKIQGLYLQHNRLQGSIPNSICHLRNLAELFLNHNQFLGPIPTCWGSFSKLQKLYLNSNKLTSIPPSFWSLTEILQINLSSNSLSGHLSLDIGNWEHVTEMDLSWNKLSGDIHAIRGLCSLVNLSLAHNKFQGPIPQSFGMLISMENLDLSDNYFSGEIPKSLTKLKCLKYFNVSFNRLQGEIPFGGAIAQSSASSFTGNQALCGPPQLKVPPCETSNVGQSTTTIIVRYILPTMIAIILALFLIFALMKRRTRDAKQKSQEDLLPLATWRRITYLELEQATDGFSESNLVGKGSFGSVYRGTLSDGTSVAVKVFNLNIEGGFKSFEAECDVLGCIRHRNLVKIISSCSSVDFKALVLEYMPKGSLEKWLYSHNYFLDMIERLNVMIDVASSLEYLHHGCPLPVAHCDLKPSNILLNKDMVALVSDFGISKFLGNEDSMTQTMTLATIGYMAPEYGSRGIISTRGDVYSYGILLMETFTRKNPTDEMFSEEMSLKVWVKQSLPLSVIEVIDANLLKRGEENLNAKLDCMLSIMQLAMSCSIEAPEERDYNGEAHASAKLAGSLRRSFSCNKANLPAGIVDICRIDCSSYVVP</sequence>
<feature type="transmembrane region" description="Helical" evidence="22">
    <location>
        <begin position="649"/>
        <end position="668"/>
    </location>
</feature>
<keyword evidence="26" id="KW-1185">Reference proteome</keyword>
<dbReference type="OMA" id="IFDITTM"/>
<evidence type="ECO:0000256" key="6">
    <source>
        <dbReference type="ARBA" id="ARBA00022553"/>
    </source>
</evidence>
<evidence type="ECO:0000256" key="20">
    <source>
        <dbReference type="ARBA" id="ARBA00048679"/>
    </source>
</evidence>
<evidence type="ECO:0000256" key="10">
    <source>
        <dbReference type="ARBA" id="ARBA00022729"/>
    </source>
</evidence>
<dbReference type="AlphaFoldDB" id="A0A7N2RD63"/>
<reference evidence="25 26" key="1">
    <citation type="journal article" date="2016" name="G3 (Bethesda)">
        <title>First Draft Assembly and Annotation of the Genome of a California Endemic Oak Quercus lobata Nee (Fagaceae).</title>
        <authorList>
            <person name="Sork V.L."/>
            <person name="Fitz-Gibbon S.T."/>
            <person name="Puiu D."/>
            <person name="Crepeau M."/>
            <person name="Gugger P.F."/>
            <person name="Sherman R."/>
            <person name="Stevens K."/>
            <person name="Langley C.H."/>
            <person name="Pellegrini M."/>
            <person name="Salzberg S.L."/>
        </authorList>
    </citation>
    <scope>NUCLEOTIDE SEQUENCE [LARGE SCALE GENOMIC DNA]</scope>
    <source>
        <strain evidence="25 26">cv. SW786</strain>
    </source>
</reference>
<dbReference type="GO" id="GO:0005886">
    <property type="term" value="C:plasma membrane"/>
    <property type="evidence" value="ECO:0007669"/>
    <property type="project" value="UniProtKB-SubCell"/>
</dbReference>
<feature type="chain" id="PRO_5029500840" description="non-specific serine/threonine protein kinase" evidence="23">
    <location>
        <begin position="26"/>
        <end position="1011"/>
    </location>
</feature>
<keyword evidence="18" id="KW-0325">Glycoprotein</keyword>
<dbReference type="Pfam" id="PF00560">
    <property type="entry name" value="LRR_1"/>
    <property type="match status" value="4"/>
</dbReference>
<dbReference type="Gene3D" id="3.30.200.20">
    <property type="entry name" value="Phosphorylase Kinase, domain 1"/>
    <property type="match status" value="1"/>
</dbReference>
<dbReference type="Gene3D" id="3.80.10.10">
    <property type="entry name" value="Ribonuclease Inhibitor"/>
    <property type="match status" value="4"/>
</dbReference>
<dbReference type="EMBL" id="LRBV02000011">
    <property type="status" value="NOT_ANNOTATED_CDS"/>
    <property type="molecule type" value="Genomic_DNA"/>
</dbReference>
<dbReference type="GO" id="GO:0005524">
    <property type="term" value="F:ATP binding"/>
    <property type="evidence" value="ECO:0007669"/>
    <property type="project" value="UniProtKB-UniRule"/>
</dbReference>
<dbReference type="Gene3D" id="1.10.510.10">
    <property type="entry name" value="Transferase(Phosphotransferase) domain 1"/>
    <property type="match status" value="1"/>
</dbReference>
<protein>
    <recommendedName>
        <fullName evidence="3">non-specific serine/threonine protein kinase</fullName>
        <ecNumber evidence="3">2.7.11.1</ecNumber>
    </recommendedName>
</protein>
<keyword evidence="7" id="KW-0433">Leucine-rich repeat</keyword>
<evidence type="ECO:0000256" key="3">
    <source>
        <dbReference type="ARBA" id="ARBA00012513"/>
    </source>
</evidence>
<evidence type="ECO:0000256" key="2">
    <source>
        <dbReference type="ARBA" id="ARBA00008684"/>
    </source>
</evidence>
<dbReference type="PROSITE" id="PS50011">
    <property type="entry name" value="PROTEIN_KINASE_DOM"/>
    <property type="match status" value="1"/>
</dbReference>
<dbReference type="InterPro" id="IPR003591">
    <property type="entry name" value="Leu-rich_rpt_typical-subtyp"/>
</dbReference>
<comment type="catalytic activity">
    <reaction evidence="19">
        <text>L-threonyl-[protein] + ATP = O-phospho-L-threonyl-[protein] + ADP + H(+)</text>
        <dbReference type="Rhea" id="RHEA:46608"/>
        <dbReference type="Rhea" id="RHEA-COMP:11060"/>
        <dbReference type="Rhea" id="RHEA-COMP:11605"/>
        <dbReference type="ChEBI" id="CHEBI:15378"/>
        <dbReference type="ChEBI" id="CHEBI:30013"/>
        <dbReference type="ChEBI" id="CHEBI:30616"/>
        <dbReference type="ChEBI" id="CHEBI:61977"/>
        <dbReference type="ChEBI" id="CHEBI:456216"/>
        <dbReference type="EC" id="2.7.11.1"/>
    </reaction>
</comment>
<evidence type="ECO:0000256" key="23">
    <source>
        <dbReference type="SAM" id="SignalP"/>
    </source>
</evidence>
<dbReference type="EC" id="2.7.11.1" evidence="3"/>
<keyword evidence="10 23" id="KW-0732">Signal</keyword>
<feature type="domain" description="Protein kinase" evidence="24">
    <location>
        <begin position="704"/>
        <end position="978"/>
    </location>
</feature>
<evidence type="ECO:0000256" key="21">
    <source>
        <dbReference type="PROSITE-ProRule" id="PRU10141"/>
    </source>
</evidence>
<evidence type="ECO:0000313" key="26">
    <source>
        <dbReference type="Proteomes" id="UP000594261"/>
    </source>
</evidence>
<keyword evidence="4" id="KW-1003">Cell membrane</keyword>
<dbReference type="FunFam" id="3.80.10.10:FF:000095">
    <property type="entry name" value="LRR receptor-like serine/threonine-protein kinase GSO1"/>
    <property type="match status" value="1"/>
</dbReference>
<keyword evidence="12 21" id="KW-0547">Nucleotide-binding</keyword>
<dbReference type="Gramene" id="QL11p015243:mrna">
    <property type="protein sequence ID" value="QL11p015243:mrna"/>
    <property type="gene ID" value="QL11p015243"/>
</dbReference>
<reference evidence="25" key="2">
    <citation type="submission" date="2021-01" db="UniProtKB">
        <authorList>
            <consortium name="EnsemblPlants"/>
        </authorList>
    </citation>
    <scope>IDENTIFICATION</scope>
</reference>
<evidence type="ECO:0000256" key="12">
    <source>
        <dbReference type="ARBA" id="ARBA00022741"/>
    </source>
</evidence>
<dbReference type="Pfam" id="PF08263">
    <property type="entry name" value="LRRNT_2"/>
    <property type="match status" value="1"/>
</dbReference>
<evidence type="ECO:0000256" key="18">
    <source>
        <dbReference type="ARBA" id="ARBA00023180"/>
    </source>
</evidence>
<dbReference type="SUPFAM" id="SSF52058">
    <property type="entry name" value="L domain-like"/>
    <property type="match status" value="1"/>
</dbReference>
<dbReference type="FunFam" id="3.80.10.10:FF:000129">
    <property type="entry name" value="Leucine-rich repeat receptor-like kinase"/>
    <property type="match status" value="1"/>
</dbReference>
<dbReference type="Proteomes" id="UP000594261">
    <property type="component" value="Chromosome 11"/>
</dbReference>
<dbReference type="PROSITE" id="PS51450">
    <property type="entry name" value="LRR"/>
    <property type="match status" value="1"/>
</dbReference>
<dbReference type="SMART" id="SM00369">
    <property type="entry name" value="LRR_TYP"/>
    <property type="match status" value="6"/>
</dbReference>
<evidence type="ECO:0000313" key="25">
    <source>
        <dbReference type="EnsemblPlants" id="QL11p015243:mrna"/>
    </source>
</evidence>
<evidence type="ECO:0000256" key="16">
    <source>
        <dbReference type="ARBA" id="ARBA00023136"/>
    </source>
</evidence>
<evidence type="ECO:0000256" key="19">
    <source>
        <dbReference type="ARBA" id="ARBA00047899"/>
    </source>
</evidence>
<feature type="binding site" evidence="21">
    <location>
        <position position="732"/>
    </location>
    <ligand>
        <name>ATP</name>
        <dbReference type="ChEBI" id="CHEBI:30616"/>
    </ligand>
</feature>
<dbReference type="SUPFAM" id="SSF56112">
    <property type="entry name" value="Protein kinase-like (PK-like)"/>
    <property type="match status" value="1"/>
</dbReference>
<evidence type="ECO:0000256" key="15">
    <source>
        <dbReference type="ARBA" id="ARBA00022989"/>
    </source>
</evidence>
<dbReference type="InterPro" id="IPR001611">
    <property type="entry name" value="Leu-rich_rpt"/>
</dbReference>
<keyword evidence="13" id="KW-0418">Kinase</keyword>
<evidence type="ECO:0000256" key="7">
    <source>
        <dbReference type="ARBA" id="ARBA00022614"/>
    </source>
</evidence>
<dbReference type="InterPro" id="IPR032675">
    <property type="entry name" value="LRR_dom_sf"/>
</dbReference>
<evidence type="ECO:0000256" key="13">
    <source>
        <dbReference type="ARBA" id="ARBA00022777"/>
    </source>
</evidence>
<keyword evidence="17" id="KW-0675">Receptor</keyword>
<evidence type="ECO:0000256" key="14">
    <source>
        <dbReference type="ARBA" id="ARBA00022840"/>
    </source>
</evidence>
<dbReference type="SMART" id="SM00220">
    <property type="entry name" value="S_TKc"/>
    <property type="match status" value="1"/>
</dbReference>
<dbReference type="PROSITE" id="PS00108">
    <property type="entry name" value="PROTEIN_KINASE_ST"/>
    <property type="match status" value="1"/>
</dbReference>
<dbReference type="InterPro" id="IPR051809">
    <property type="entry name" value="Plant_receptor-like_S/T_kinase"/>
</dbReference>
<dbReference type="FunFam" id="3.80.10.10:FF:000383">
    <property type="entry name" value="Leucine-rich repeat receptor protein kinase EMS1"/>
    <property type="match status" value="1"/>
</dbReference>
<evidence type="ECO:0000256" key="5">
    <source>
        <dbReference type="ARBA" id="ARBA00022527"/>
    </source>
</evidence>
<evidence type="ECO:0000256" key="8">
    <source>
        <dbReference type="ARBA" id="ARBA00022679"/>
    </source>
</evidence>
<dbReference type="InterPro" id="IPR055414">
    <property type="entry name" value="LRR_R13L4/SHOC2-like"/>
</dbReference>
<evidence type="ECO:0000256" key="22">
    <source>
        <dbReference type="SAM" id="Phobius"/>
    </source>
</evidence>
<comment type="similarity">
    <text evidence="2">Belongs to the protein kinase superfamily. Ser/Thr protein kinase family.</text>
</comment>
<keyword evidence="11" id="KW-0677">Repeat</keyword>
<dbReference type="Pfam" id="PF00069">
    <property type="entry name" value="Pkinase"/>
    <property type="match status" value="1"/>
</dbReference>
<evidence type="ECO:0000256" key="1">
    <source>
        <dbReference type="ARBA" id="ARBA00004162"/>
    </source>
</evidence>
<dbReference type="Pfam" id="PF13855">
    <property type="entry name" value="LRR_8"/>
    <property type="match status" value="1"/>
</dbReference>
<dbReference type="InterPro" id="IPR008271">
    <property type="entry name" value="Ser/Thr_kinase_AS"/>
</dbReference>
<dbReference type="PANTHER" id="PTHR27008">
    <property type="entry name" value="OS04G0122200 PROTEIN"/>
    <property type="match status" value="1"/>
</dbReference>
<dbReference type="FunFam" id="3.80.10.10:FF:000299">
    <property type="entry name" value="Piriformospora indica-insensitive protein 2"/>
    <property type="match status" value="1"/>
</dbReference>
<comment type="subcellular location">
    <subcellularLocation>
        <location evidence="1">Cell membrane</location>
        <topology evidence="1">Single-pass membrane protein</topology>
    </subcellularLocation>
</comment>
<comment type="catalytic activity">
    <reaction evidence="20">
        <text>L-seryl-[protein] + ATP = O-phospho-L-seryl-[protein] + ADP + H(+)</text>
        <dbReference type="Rhea" id="RHEA:17989"/>
        <dbReference type="Rhea" id="RHEA-COMP:9863"/>
        <dbReference type="Rhea" id="RHEA-COMP:11604"/>
        <dbReference type="ChEBI" id="CHEBI:15378"/>
        <dbReference type="ChEBI" id="CHEBI:29999"/>
        <dbReference type="ChEBI" id="CHEBI:30616"/>
        <dbReference type="ChEBI" id="CHEBI:83421"/>
        <dbReference type="ChEBI" id="CHEBI:456216"/>
        <dbReference type="EC" id="2.7.11.1"/>
    </reaction>
</comment>
<keyword evidence="6" id="KW-0597">Phosphoprotein</keyword>
<evidence type="ECO:0000256" key="9">
    <source>
        <dbReference type="ARBA" id="ARBA00022692"/>
    </source>
</evidence>
<name>A0A7N2RD63_QUELO</name>
<dbReference type="GO" id="GO:0004674">
    <property type="term" value="F:protein serine/threonine kinase activity"/>
    <property type="evidence" value="ECO:0007669"/>
    <property type="project" value="UniProtKB-KW"/>
</dbReference>
<dbReference type="PROSITE" id="PS00107">
    <property type="entry name" value="PROTEIN_KINASE_ATP"/>
    <property type="match status" value="1"/>
</dbReference>
<dbReference type="FunFam" id="1.10.510.10:FF:000358">
    <property type="entry name" value="Putative leucine-rich repeat receptor-like serine/threonine-protein kinase"/>
    <property type="match status" value="1"/>
</dbReference>
<dbReference type="Pfam" id="PF23598">
    <property type="entry name" value="LRR_14"/>
    <property type="match status" value="1"/>
</dbReference>
<proteinExistence type="inferred from homology"/>